<sequence length="129" mass="13910">MAKRPEARRPGPRHGVLARPKHGTTRQGSGSCRPGPTTGPCLGLSTGMMGPWRQPLPLVPRRQHPLAAHGGALAKPPRPRGSGCLPLILHVHPLELEKTNLLLPGTLYPLQEIAREPTIVGEEIFWGAK</sequence>
<evidence type="ECO:0000313" key="2">
    <source>
        <dbReference type="EMBL" id="AAN05534.1"/>
    </source>
</evidence>
<accession>Q8H901</accession>
<dbReference type="Proteomes" id="UP000000763">
    <property type="component" value="Chromosome 10"/>
</dbReference>
<reference evidence="3" key="2">
    <citation type="journal article" date="2008" name="Nucleic Acids Res.">
        <title>The rice annotation project database (RAP-DB): 2008 update.</title>
        <authorList>
            <consortium name="The rice annotation project (RAP)"/>
        </authorList>
    </citation>
    <scope>GENOME REANNOTATION</scope>
    <source>
        <strain evidence="3">cv. Nipponbare</strain>
    </source>
</reference>
<name>Q8H901_ORYSJ</name>
<reference evidence="3" key="1">
    <citation type="journal article" date="2005" name="Nature">
        <title>The map-based sequence of the rice genome.</title>
        <authorList>
            <consortium name="International rice genome sequencing project (IRGSP)"/>
            <person name="Matsumoto T."/>
            <person name="Wu J."/>
            <person name="Kanamori H."/>
            <person name="Katayose Y."/>
            <person name="Fujisawa M."/>
            <person name="Namiki N."/>
            <person name="Mizuno H."/>
            <person name="Yamamoto K."/>
            <person name="Antonio B.A."/>
            <person name="Baba T."/>
            <person name="Sakata K."/>
            <person name="Nagamura Y."/>
            <person name="Aoki H."/>
            <person name="Arikawa K."/>
            <person name="Arita K."/>
            <person name="Bito T."/>
            <person name="Chiden Y."/>
            <person name="Fujitsuka N."/>
            <person name="Fukunaka R."/>
            <person name="Hamada M."/>
            <person name="Harada C."/>
            <person name="Hayashi A."/>
            <person name="Hijishita S."/>
            <person name="Honda M."/>
            <person name="Hosokawa S."/>
            <person name="Ichikawa Y."/>
            <person name="Idonuma A."/>
            <person name="Iijima M."/>
            <person name="Ikeda M."/>
            <person name="Ikeno M."/>
            <person name="Ito K."/>
            <person name="Ito S."/>
            <person name="Ito T."/>
            <person name="Ito Y."/>
            <person name="Ito Y."/>
            <person name="Iwabuchi A."/>
            <person name="Kamiya K."/>
            <person name="Karasawa W."/>
            <person name="Kurita K."/>
            <person name="Katagiri S."/>
            <person name="Kikuta A."/>
            <person name="Kobayashi H."/>
            <person name="Kobayashi N."/>
            <person name="Machita K."/>
            <person name="Maehara T."/>
            <person name="Masukawa M."/>
            <person name="Mizubayashi T."/>
            <person name="Mukai Y."/>
            <person name="Nagasaki H."/>
            <person name="Nagata Y."/>
            <person name="Naito S."/>
            <person name="Nakashima M."/>
            <person name="Nakama Y."/>
            <person name="Nakamichi Y."/>
            <person name="Nakamura M."/>
            <person name="Meguro A."/>
            <person name="Negishi M."/>
            <person name="Ohta I."/>
            <person name="Ohta T."/>
            <person name="Okamoto M."/>
            <person name="Ono N."/>
            <person name="Saji S."/>
            <person name="Sakaguchi M."/>
            <person name="Sakai K."/>
            <person name="Shibata M."/>
            <person name="Shimokawa T."/>
            <person name="Song J."/>
            <person name="Takazaki Y."/>
            <person name="Terasawa K."/>
            <person name="Tsugane M."/>
            <person name="Tsuji K."/>
            <person name="Ueda S."/>
            <person name="Waki K."/>
            <person name="Yamagata H."/>
            <person name="Yamamoto M."/>
            <person name="Yamamoto S."/>
            <person name="Yamane H."/>
            <person name="Yoshiki S."/>
            <person name="Yoshihara R."/>
            <person name="Yukawa K."/>
            <person name="Zhong H."/>
            <person name="Yano M."/>
            <person name="Yuan Q."/>
            <person name="Ouyang S."/>
            <person name="Liu J."/>
            <person name="Jones K.M."/>
            <person name="Gansberger K."/>
            <person name="Moffat K."/>
            <person name="Hill J."/>
            <person name="Bera J."/>
            <person name="Fadrosh D."/>
            <person name="Jin S."/>
            <person name="Johri S."/>
            <person name="Kim M."/>
            <person name="Overton L."/>
            <person name="Reardon M."/>
            <person name="Tsitrin T."/>
            <person name="Vuong H."/>
            <person name="Weaver B."/>
            <person name="Ciecko A."/>
            <person name="Tallon L."/>
            <person name="Jackson J."/>
            <person name="Pai G."/>
            <person name="Aken S.V."/>
            <person name="Utterback T."/>
            <person name="Reidmuller S."/>
            <person name="Feldblyum T."/>
            <person name="Hsiao J."/>
            <person name="Zismann V."/>
            <person name="Iobst S."/>
            <person name="de Vazeille A.R."/>
            <person name="Buell C.R."/>
            <person name="Ying K."/>
            <person name="Li Y."/>
            <person name="Lu T."/>
            <person name="Huang Y."/>
            <person name="Zhao Q."/>
            <person name="Feng Q."/>
            <person name="Zhang L."/>
            <person name="Zhu J."/>
            <person name="Weng Q."/>
            <person name="Mu J."/>
            <person name="Lu Y."/>
            <person name="Fan D."/>
            <person name="Liu Y."/>
            <person name="Guan J."/>
            <person name="Zhang Y."/>
            <person name="Yu S."/>
            <person name="Liu X."/>
            <person name="Zhang Y."/>
            <person name="Hong G."/>
            <person name="Han B."/>
            <person name="Choisne N."/>
            <person name="Demange N."/>
            <person name="Orjeda G."/>
            <person name="Samain S."/>
            <person name="Cattolico L."/>
            <person name="Pelletier E."/>
            <person name="Couloux A."/>
            <person name="Segurens B."/>
            <person name="Wincker P."/>
            <person name="D'Hont A."/>
            <person name="Scarpelli C."/>
            <person name="Weissenbach J."/>
            <person name="Salanoubat M."/>
            <person name="Quetier F."/>
            <person name="Yu Y."/>
            <person name="Kim H.R."/>
            <person name="Rambo T."/>
            <person name="Currie J."/>
            <person name="Collura K."/>
            <person name="Luo M."/>
            <person name="Yang T."/>
            <person name="Ammiraju J.S.S."/>
            <person name="Engler F."/>
            <person name="Soderlund C."/>
            <person name="Wing R.A."/>
            <person name="Palmer L.E."/>
            <person name="de la Bastide M."/>
            <person name="Spiegel L."/>
            <person name="Nascimento L."/>
            <person name="Zutavern T."/>
            <person name="O'Shaughnessy A."/>
            <person name="Dike S."/>
            <person name="Dedhia N."/>
            <person name="Preston R."/>
            <person name="Balija V."/>
            <person name="McCombie W.R."/>
            <person name="Chow T."/>
            <person name="Chen H."/>
            <person name="Chung M."/>
            <person name="Chen C."/>
            <person name="Shaw J."/>
            <person name="Wu H."/>
            <person name="Hsiao K."/>
            <person name="Chao Y."/>
            <person name="Chu M."/>
            <person name="Cheng C."/>
            <person name="Hour A."/>
            <person name="Lee P."/>
            <person name="Lin S."/>
            <person name="Lin Y."/>
            <person name="Liou J."/>
            <person name="Liu S."/>
            <person name="Hsing Y."/>
            <person name="Raghuvanshi S."/>
            <person name="Mohanty A."/>
            <person name="Bharti A.K."/>
            <person name="Gaur A."/>
            <person name="Gupta V."/>
            <person name="Kumar D."/>
            <person name="Ravi V."/>
            <person name="Vij S."/>
            <person name="Kapur A."/>
            <person name="Khurana P."/>
            <person name="Khurana P."/>
            <person name="Khurana J.P."/>
            <person name="Tyagi A.K."/>
            <person name="Gaikwad K."/>
            <person name="Singh A."/>
            <person name="Dalal V."/>
            <person name="Srivastava S."/>
            <person name="Dixit A."/>
            <person name="Pal A.K."/>
            <person name="Ghazi I.A."/>
            <person name="Yadav M."/>
            <person name="Pandit A."/>
            <person name="Bhargava A."/>
            <person name="Sureshbabu K."/>
            <person name="Batra K."/>
            <person name="Sharma T.R."/>
            <person name="Mohapatra T."/>
            <person name="Singh N.K."/>
            <person name="Messing J."/>
            <person name="Nelson A.B."/>
            <person name="Fuks G."/>
            <person name="Kavchok S."/>
            <person name="Keizer G."/>
            <person name="Linton E."/>
            <person name="Llaca V."/>
            <person name="Song R."/>
            <person name="Tanyolac B."/>
            <person name="Young S."/>
            <person name="Ho-Il K."/>
            <person name="Hahn J.H."/>
            <person name="Sangsakoo G."/>
            <person name="Vanavichit A."/>
            <person name="de Mattos Luiz.A.T."/>
            <person name="Zimmer P.D."/>
            <person name="Malone G."/>
            <person name="Dellagostin O."/>
            <person name="de Oliveira A.C."/>
            <person name="Bevan M."/>
            <person name="Bancroft I."/>
            <person name="Minx P."/>
            <person name="Cordum H."/>
            <person name="Wilson R."/>
            <person name="Cheng Z."/>
            <person name="Jin W."/>
            <person name="Jiang J."/>
            <person name="Leong S.A."/>
            <person name="Iwama H."/>
            <person name="Gojobori T."/>
            <person name="Itoh T."/>
            <person name="Niimura Y."/>
            <person name="Fujii Y."/>
            <person name="Habara T."/>
            <person name="Sakai H."/>
            <person name="Sato Y."/>
            <person name="Wilson G."/>
            <person name="Kumar K."/>
            <person name="McCouch S."/>
            <person name="Juretic N."/>
            <person name="Hoen D."/>
            <person name="Wright S."/>
            <person name="Bruskiewich R."/>
            <person name="Bureau T."/>
            <person name="Miyao A."/>
            <person name="Hirochika H."/>
            <person name="Nishikawa T."/>
            <person name="Kadowaki K."/>
            <person name="Sugiura M."/>
            <person name="Burr B."/>
            <person name="Sasaki T."/>
        </authorList>
    </citation>
    <scope>NUCLEOTIDE SEQUENCE [LARGE SCALE GENOMIC DNA]</scope>
    <source>
        <strain evidence="3">cv. Nipponbare</strain>
    </source>
</reference>
<protein>
    <submittedName>
        <fullName evidence="2">Uncharacterized protein</fullName>
    </submittedName>
</protein>
<dbReference type="AlphaFoldDB" id="Q8H901"/>
<feature type="region of interest" description="Disordered" evidence="1">
    <location>
        <begin position="1"/>
        <end position="47"/>
    </location>
</feature>
<evidence type="ECO:0000256" key="1">
    <source>
        <dbReference type="SAM" id="MobiDB-lite"/>
    </source>
</evidence>
<dbReference type="EMBL" id="AC027038">
    <property type="protein sequence ID" value="AAN05534.1"/>
    <property type="molecule type" value="Genomic_DNA"/>
</dbReference>
<proteinExistence type="predicted"/>
<organism evidence="2 3">
    <name type="scientific">Oryza sativa subsp. japonica</name>
    <name type="common">Rice</name>
    <dbReference type="NCBI Taxonomy" id="39947"/>
    <lineage>
        <taxon>Eukaryota</taxon>
        <taxon>Viridiplantae</taxon>
        <taxon>Streptophyta</taxon>
        <taxon>Embryophyta</taxon>
        <taxon>Tracheophyta</taxon>
        <taxon>Spermatophyta</taxon>
        <taxon>Magnoliopsida</taxon>
        <taxon>Liliopsida</taxon>
        <taxon>Poales</taxon>
        <taxon>Poaceae</taxon>
        <taxon>BOP clade</taxon>
        <taxon>Oryzoideae</taxon>
        <taxon>Oryzeae</taxon>
        <taxon>Oryzinae</taxon>
        <taxon>Oryza</taxon>
        <taxon>Oryza sativa</taxon>
    </lineage>
</organism>
<evidence type="ECO:0000313" key="3">
    <source>
        <dbReference type="Proteomes" id="UP000000763"/>
    </source>
</evidence>
<gene>
    <name evidence="2" type="primary">OSJNBa0071K18.12</name>
</gene>